<dbReference type="InterPro" id="IPR036526">
    <property type="entry name" value="C-N_Hydrolase_sf"/>
</dbReference>
<dbReference type="CDD" id="cd07570">
    <property type="entry name" value="GAT_Gln-NAD-synth"/>
    <property type="match status" value="1"/>
</dbReference>
<evidence type="ECO:0000256" key="6">
    <source>
        <dbReference type="ARBA" id="ARBA00022840"/>
    </source>
</evidence>
<dbReference type="Pfam" id="PF02540">
    <property type="entry name" value="NAD_synthase"/>
    <property type="match status" value="1"/>
</dbReference>
<dbReference type="CDD" id="cd00553">
    <property type="entry name" value="NAD_synthase"/>
    <property type="match status" value="1"/>
</dbReference>
<dbReference type="PANTHER" id="PTHR23090">
    <property type="entry name" value="NH 3 /GLUTAMINE-DEPENDENT NAD + SYNTHETASE"/>
    <property type="match status" value="1"/>
</dbReference>
<evidence type="ECO:0000256" key="3">
    <source>
        <dbReference type="ARBA" id="ARBA00012743"/>
    </source>
</evidence>
<proteinExistence type="inferred from homology"/>
<dbReference type="UniPathway" id="UPA00253">
    <property type="reaction ID" value="UER00334"/>
</dbReference>
<keyword evidence="9" id="KW-0808">Transferase</keyword>
<keyword evidence="7" id="KW-0520">NAD</keyword>
<dbReference type="InterPro" id="IPR022310">
    <property type="entry name" value="NAD/GMP_synthase"/>
</dbReference>
<keyword evidence="4 9" id="KW-0436">Ligase</keyword>
<dbReference type="EMBL" id="UOFP01000172">
    <property type="protein sequence ID" value="VAW87171.1"/>
    <property type="molecule type" value="Genomic_DNA"/>
</dbReference>
<evidence type="ECO:0000313" key="9">
    <source>
        <dbReference type="EMBL" id="VAW87171.1"/>
    </source>
</evidence>
<keyword evidence="9" id="KW-0315">Glutamine amidotransferase</keyword>
<keyword evidence="5" id="KW-0547">Nucleotide-binding</keyword>
<dbReference type="PIRSF" id="PIRSF006630">
    <property type="entry name" value="NADS_GAT"/>
    <property type="match status" value="1"/>
</dbReference>
<dbReference type="SUPFAM" id="SSF52402">
    <property type="entry name" value="Adenine nucleotide alpha hydrolases-like"/>
    <property type="match status" value="1"/>
</dbReference>
<protein>
    <recommendedName>
        <fullName evidence="3">NAD(+) synthase (glutamine-hydrolyzing)</fullName>
        <ecNumber evidence="3">6.3.5.1</ecNumber>
    </recommendedName>
</protein>
<dbReference type="Gene3D" id="3.40.50.620">
    <property type="entry name" value="HUPs"/>
    <property type="match status" value="1"/>
</dbReference>
<dbReference type="Gene3D" id="3.60.110.10">
    <property type="entry name" value="Carbon-nitrogen hydrolase"/>
    <property type="match status" value="1"/>
</dbReference>
<keyword evidence="6" id="KW-0067">ATP-binding</keyword>
<dbReference type="GO" id="GO:0016740">
    <property type="term" value="F:transferase activity"/>
    <property type="evidence" value="ECO:0007669"/>
    <property type="project" value="UniProtKB-KW"/>
</dbReference>
<dbReference type="InterPro" id="IPR014445">
    <property type="entry name" value="Gln-dep_NAD_synthase"/>
</dbReference>
<dbReference type="FunFam" id="3.40.50.620:FF:000106">
    <property type="entry name" value="Glutamine-dependent NAD(+) synthetase"/>
    <property type="match status" value="1"/>
</dbReference>
<dbReference type="EC" id="6.3.5.1" evidence="3"/>
<evidence type="ECO:0000256" key="1">
    <source>
        <dbReference type="ARBA" id="ARBA00005188"/>
    </source>
</evidence>
<dbReference type="NCBIfam" id="NF010588">
    <property type="entry name" value="PRK13981.1"/>
    <property type="match status" value="1"/>
</dbReference>
<evidence type="ECO:0000256" key="7">
    <source>
        <dbReference type="ARBA" id="ARBA00023027"/>
    </source>
</evidence>
<dbReference type="SUPFAM" id="SSF56317">
    <property type="entry name" value="Carbon-nitrogen hydrolase"/>
    <property type="match status" value="1"/>
</dbReference>
<sequence>MTEQSKKIRIVMGQLNLLVGDVDGNVTQLIDAAARARDELHADLILFPELAITGYPPEDLLLRAGLYECIAAGISRLQQAITGITVVVGLPQRVDGCTYNALLAISDGLIQATTHKRFLPNYGVFDEKRYFSSDTAPPGIVEVNGFKLALLICEDIWHAEPAKEAAGQGAELLLVANASPYHQTKGSRRVDVVRQRVQEVALPVVYTNLVGGQDELVFDGGSFVMDAQGVLQQQVPYFEEGLFVAEFSRTNEGVKSLRGISQPKFCDERNVYRALVLGVRDYIEKNGFSGAVLGLSGGIDSALTLAIAVDAIGAERVEAVMMPSRYTADMSSEDAAQEAKTLGVDYRVITIEPLYEAFMASLADEFAGMQADTTEENLQARCRGVLLMAISNKKGKIVLTTGNKSEMAVGYATLYGDMAGGFAVLKDVPKMLVYRLSKYRNSISPVIPQRVIDRPPSAELAPDQKDQDSLPPYDVLDAILERYVEQEQCIDEIVAAGFDAQTVKRVIRLVDLNEYKRRQAAPGVRITQRAFGRDRRYPITSAYNRQSR</sequence>
<organism evidence="9">
    <name type="scientific">hydrothermal vent metagenome</name>
    <dbReference type="NCBI Taxonomy" id="652676"/>
    <lineage>
        <taxon>unclassified sequences</taxon>
        <taxon>metagenomes</taxon>
        <taxon>ecological metagenomes</taxon>
    </lineage>
</organism>
<comment type="similarity">
    <text evidence="2">In the C-terminal section; belongs to the NAD synthetase family.</text>
</comment>
<comment type="pathway">
    <text evidence="1">Cofactor biosynthesis; NAD(+) biosynthesis; NAD(+) from deamido-NAD(+) (L-Gln route): step 1/1.</text>
</comment>
<dbReference type="NCBIfam" id="TIGR00552">
    <property type="entry name" value="nadE"/>
    <property type="match status" value="1"/>
</dbReference>
<evidence type="ECO:0000256" key="4">
    <source>
        <dbReference type="ARBA" id="ARBA00022598"/>
    </source>
</evidence>
<dbReference type="GO" id="GO:0004359">
    <property type="term" value="F:glutaminase activity"/>
    <property type="evidence" value="ECO:0007669"/>
    <property type="project" value="InterPro"/>
</dbReference>
<dbReference type="InterPro" id="IPR003010">
    <property type="entry name" value="C-N_Hydrolase"/>
</dbReference>
<dbReference type="PROSITE" id="PS50263">
    <property type="entry name" value="CN_HYDROLASE"/>
    <property type="match status" value="1"/>
</dbReference>
<dbReference type="GO" id="GO:0003952">
    <property type="term" value="F:NAD+ synthase (glutamine-hydrolyzing) activity"/>
    <property type="evidence" value="ECO:0007669"/>
    <property type="project" value="UniProtKB-EC"/>
</dbReference>
<dbReference type="GO" id="GO:0009435">
    <property type="term" value="P:NAD+ biosynthetic process"/>
    <property type="evidence" value="ECO:0007669"/>
    <property type="project" value="UniProtKB-UniPathway"/>
</dbReference>
<evidence type="ECO:0000259" key="8">
    <source>
        <dbReference type="PROSITE" id="PS50263"/>
    </source>
</evidence>
<dbReference type="InterPro" id="IPR003694">
    <property type="entry name" value="NAD_synthase"/>
</dbReference>
<dbReference type="InterPro" id="IPR014729">
    <property type="entry name" value="Rossmann-like_a/b/a_fold"/>
</dbReference>
<gene>
    <name evidence="9" type="ORF">MNBD_GAMMA18-1913</name>
</gene>
<dbReference type="GO" id="GO:0005524">
    <property type="term" value="F:ATP binding"/>
    <property type="evidence" value="ECO:0007669"/>
    <property type="project" value="UniProtKB-KW"/>
</dbReference>
<dbReference type="PANTHER" id="PTHR23090:SF9">
    <property type="entry name" value="GLUTAMINE-DEPENDENT NAD(+) SYNTHETASE"/>
    <property type="match status" value="1"/>
</dbReference>
<evidence type="ECO:0000256" key="5">
    <source>
        <dbReference type="ARBA" id="ARBA00022741"/>
    </source>
</evidence>
<reference evidence="9" key="1">
    <citation type="submission" date="2018-06" db="EMBL/GenBank/DDBJ databases">
        <authorList>
            <person name="Zhirakovskaya E."/>
        </authorList>
    </citation>
    <scope>NUCLEOTIDE SEQUENCE</scope>
</reference>
<dbReference type="Pfam" id="PF00795">
    <property type="entry name" value="CN_hydrolase"/>
    <property type="match status" value="1"/>
</dbReference>
<dbReference type="AlphaFoldDB" id="A0A3B0Z6K0"/>
<dbReference type="HAMAP" id="MF_02090">
    <property type="entry name" value="NadE_glutamine_dep"/>
    <property type="match status" value="1"/>
</dbReference>
<evidence type="ECO:0000256" key="2">
    <source>
        <dbReference type="ARBA" id="ARBA00007145"/>
    </source>
</evidence>
<feature type="domain" description="CN hydrolase" evidence="8">
    <location>
        <begin position="8"/>
        <end position="249"/>
    </location>
</feature>
<accession>A0A3B0Z6K0</accession>
<name>A0A3B0Z6K0_9ZZZZ</name>
<dbReference type="GO" id="GO:0005737">
    <property type="term" value="C:cytoplasm"/>
    <property type="evidence" value="ECO:0007669"/>
    <property type="project" value="InterPro"/>
</dbReference>